<evidence type="ECO:0000313" key="2">
    <source>
        <dbReference type="EMBL" id="SET72273.1"/>
    </source>
</evidence>
<dbReference type="AlphaFoldDB" id="A0A1I0GM41"/>
<name>A0A1I0GM41_9FIRM</name>
<dbReference type="Proteomes" id="UP000199568">
    <property type="component" value="Unassembled WGS sequence"/>
</dbReference>
<dbReference type="GO" id="GO:0003723">
    <property type="term" value="F:RNA binding"/>
    <property type="evidence" value="ECO:0007669"/>
    <property type="project" value="UniProtKB-KW"/>
</dbReference>
<dbReference type="Pfam" id="PF13275">
    <property type="entry name" value="S4_2"/>
    <property type="match status" value="1"/>
</dbReference>
<sequence length="69" mass="7746">MLKEFKLEGEYIKLDQLLKITEVVDSGGHAKILIVNGEVNVNNKITTQRGKKIRVGDVVEVEDIQIKVV</sequence>
<dbReference type="PROSITE" id="PS50889">
    <property type="entry name" value="S4"/>
    <property type="match status" value="1"/>
</dbReference>
<evidence type="ECO:0000313" key="3">
    <source>
        <dbReference type="Proteomes" id="UP000199568"/>
    </source>
</evidence>
<dbReference type="SUPFAM" id="SSF55174">
    <property type="entry name" value="Alpha-L RNA-binding motif"/>
    <property type="match status" value="1"/>
</dbReference>
<dbReference type="InterPro" id="IPR036986">
    <property type="entry name" value="S4_RNA-bd_sf"/>
</dbReference>
<protein>
    <submittedName>
        <fullName evidence="2">Ribosome-associated protein</fullName>
    </submittedName>
</protein>
<evidence type="ECO:0000256" key="1">
    <source>
        <dbReference type="PROSITE-ProRule" id="PRU00182"/>
    </source>
</evidence>
<organism evidence="2 3">
    <name type="scientific">Natronincola peptidivorans</name>
    <dbReference type="NCBI Taxonomy" id="426128"/>
    <lineage>
        <taxon>Bacteria</taxon>
        <taxon>Bacillati</taxon>
        <taxon>Bacillota</taxon>
        <taxon>Clostridia</taxon>
        <taxon>Peptostreptococcales</taxon>
        <taxon>Natronincolaceae</taxon>
        <taxon>Natronincola</taxon>
    </lineage>
</organism>
<dbReference type="Gene3D" id="3.10.290.10">
    <property type="entry name" value="RNA-binding S4 domain"/>
    <property type="match status" value="1"/>
</dbReference>
<dbReference type="OrthoDB" id="9811532at2"/>
<accession>A0A1I0GM41</accession>
<proteinExistence type="predicted"/>
<keyword evidence="1" id="KW-0694">RNA-binding</keyword>
<gene>
    <name evidence="2" type="ORF">SAMN05660297_03277</name>
</gene>
<reference evidence="2 3" key="1">
    <citation type="submission" date="2016-10" db="EMBL/GenBank/DDBJ databases">
        <authorList>
            <person name="de Groot N.N."/>
        </authorList>
    </citation>
    <scope>NUCLEOTIDE SEQUENCE [LARGE SCALE GENOMIC DNA]</scope>
    <source>
        <strain evidence="2 3">DSM 18979</strain>
    </source>
</reference>
<keyword evidence="3" id="KW-1185">Reference proteome</keyword>
<dbReference type="EMBL" id="FOHU01000023">
    <property type="protein sequence ID" value="SET72273.1"/>
    <property type="molecule type" value="Genomic_DNA"/>
</dbReference>
<dbReference type="RefSeq" id="WP_090446485.1">
    <property type="nucleotide sequence ID" value="NZ_FOHU01000023.1"/>
</dbReference>
<dbReference type="CDD" id="cd00165">
    <property type="entry name" value="S4"/>
    <property type="match status" value="1"/>
</dbReference>
<dbReference type="STRING" id="426128.SAMN05660297_03277"/>